<organism evidence="2 3">
    <name type="scientific">Dibothriocephalus latus</name>
    <name type="common">Fish tapeworm</name>
    <name type="synonym">Diphyllobothrium latum</name>
    <dbReference type="NCBI Taxonomy" id="60516"/>
    <lineage>
        <taxon>Eukaryota</taxon>
        <taxon>Metazoa</taxon>
        <taxon>Spiralia</taxon>
        <taxon>Lophotrochozoa</taxon>
        <taxon>Platyhelminthes</taxon>
        <taxon>Cestoda</taxon>
        <taxon>Eucestoda</taxon>
        <taxon>Diphyllobothriidea</taxon>
        <taxon>Diphyllobothriidae</taxon>
        <taxon>Dibothriocephalus</taxon>
    </lineage>
</organism>
<accession>A0A3P7Q4T5</accession>
<keyword evidence="1" id="KW-0812">Transmembrane</keyword>
<gene>
    <name evidence="2" type="ORF">DILT_LOCUS14908</name>
</gene>
<dbReference type="Proteomes" id="UP000281553">
    <property type="component" value="Unassembled WGS sequence"/>
</dbReference>
<evidence type="ECO:0000313" key="3">
    <source>
        <dbReference type="Proteomes" id="UP000281553"/>
    </source>
</evidence>
<evidence type="ECO:0000256" key="1">
    <source>
        <dbReference type="SAM" id="Phobius"/>
    </source>
</evidence>
<protein>
    <submittedName>
        <fullName evidence="2">Uncharacterized protein</fullName>
    </submittedName>
</protein>
<dbReference type="EMBL" id="UYRU01076435">
    <property type="protein sequence ID" value="VDN26912.1"/>
    <property type="molecule type" value="Genomic_DNA"/>
</dbReference>
<proteinExistence type="predicted"/>
<feature type="transmembrane region" description="Helical" evidence="1">
    <location>
        <begin position="76"/>
        <end position="97"/>
    </location>
</feature>
<name>A0A3P7Q4T5_DIBLA</name>
<keyword evidence="3" id="KW-1185">Reference proteome</keyword>
<sequence>MFGATSLLGRPGQTFAPLVGYSMLSAFTGKELISESGSLLAVSVSENEAMGSVTRLPRQADDKLQFLLSTLPEASFILACSVPLFVGCLQLVIWSYYKLHGSSQLHIKTERLKRCGRMYSGGGSPVGPKTLLSV</sequence>
<reference evidence="2 3" key="1">
    <citation type="submission" date="2018-11" db="EMBL/GenBank/DDBJ databases">
        <authorList>
            <consortium name="Pathogen Informatics"/>
        </authorList>
    </citation>
    <scope>NUCLEOTIDE SEQUENCE [LARGE SCALE GENOMIC DNA]</scope>
</reference>
<evidence type="ECO:0000313" key="2">
    <source>
        <dbReference type="EMBL" id="VDN26912.1"/>
    </source>
</evidence>
<dbReference type="OrthoDB" id="62987at2759"/>
<dbReference type="AlphaFoldDB" id="A0A3P7Q4T5"/>
<keyword evidence="1" id="KW-0472">Membrane</keyword>
<keyword evidence="1" id="KW-1133">Transmembrane helix</keyword>